<dbReference type="NCBIfam" id="TIGR01200">
    <property type="entry name" value="GLPGLI"/>
    <property type="match status" value="1"/>
</dbReference>
<dbReference type="OrthoDB" id="1440774at2"/>
<gene>
    <name evidence="2" type="ORF">DR864_20855</name>
</gene>
<dbReference type="RefSeq" id="WP_114068787.1">
    <property type="nucleotide sequence ID" value="NZ_CP030850.1"/>
</dbReference>
<accession>A0A344TN00</accession>
<keyword evidence="3" id="KW-1185">Reference proteome</keyword>
<dbReference type="KEGG" id="run:DR864_20855"/>
<evidence type="ECO:0000313" key="3">
    <source>
        <dbReference type="Proteomes" id="UP000251993"/>
    </source>
</evidence>
<organism evidence="2 3">
    <name type="scientific">Runella rosea</name>
    <dbReference type="NCBI Taxonomy" id="2259595"/>
    <lineage>
        <taxon>Bacteria</taxon>
        <taxon>Pseudomonadati</taxon>
        <taxon>Bacteroidota</taxon>
        <taxon>Cytophagia</taxon>
        <taxon>Cytophagales</taxon>
        <taxon>Spirosomataceae</taxon>
        <taxon>Runella</taxon>
    </lineage>
</organism>
<feature type="chain" id="PRO_5016691103" evidence="1">
    <location>
        <begin position="35"/>
        <end position="264"/>
    </location>
</feature>
<name>A0A344TN00_9BACT</name>
<dbReference type="InterPro" id="IPR005901">
    <property type="entry name" value="GLPGLI"/>
</dbReference>
<dbReference type="EMBL" id="CP030850">
    <property type="protein sequence ID" value="AXE20021.1"/>
    <property type="molecule type" value="Genomic_DNA"/>
</dbReference>
<feature type="signal peptide" evidence="1">
    <location>
        <begin position="1"/>
        <end position="34"/>
    </location>
</feature>
<sequence length="264" mass="30937">MKNIKLSTVRYQLRQSGFAILALISLGFSISAKAQQTEGMVTYEYKYYWTKVNSRLTFLSKEEKDRMKLTWGNEEDGPGTKMKLTFNDKQSIYTYFSDQGQTEDGRYSWRQSDYLIHRNFEQEKLIENHEMLGKTYLLEDSLMTYNWRIQNQIKDVAGYVCMKAETFDAIKNHKITAWFAQDIPVPAGPERYFGLPGLILELDINDGDVIVAAQKVELKNVDKELALPKMKGKKIKNNDYDQMLKKHIFDSIKAQRNPYWSIRY</sequence>
<evidence type="ECO:0000256" key="1">
    <source>
        <dbReference type="SAM" id="SignalP"/>
    </source>
</evidence>
<keyword evidence="1" id="KW-0732">Signal</keyword>
<reference evidence="2 3" key="1">
    <citation type="submission" date="2018-07" db="EMBL/GenBank/DDBJ databases">
        <title>Genome sequencing of Runella.</title>
        <authorList>
            <person name="Baek M.-G."/>
            <person name="Yi H."/>
        </authorList>
    </citation>
    <scope>NUCLEOTIDE SEQUENCE [LARGE SCALE GENOMIC DNA]</scope>
    <source>
        <strain evidence="2 3">HYN0085</strain>
    </source>
</reference>
<dbReference type="AlphaFoldDB" id="A0A344TN00"/>
<protein>
    <submittedName>
        <fullName evidence="2">GLPGLI family protein</fullName>
    </submittedName>
</protein>
<dbReference type="Pfam" id="PF09697">
    <property type="entry name" value="Porph_ging"/>
    <property type="match status" value="1"/>
</dbReference>
<proteinExistence type="predicted"/>
<evidence type="ECO:0000313" key="2">
    <source>
        <dbReference type="EMBL" id="AXE20021.1"/>
    </source>
</evidence>
<dbReference type="Proteomes" id="UP000251993">
    <property type="component" value="Chromosome"/>
</dbReference>